<accession>A0A4R4DRQ9</accession>
<comment type="caution">
    <text evidence="1">The sequence shown here is derived from an EMBL/GenBank/DDBJ whole genome shotgun (WGS) entry which is preliminary data.</text>
</comment>
<gene>
    <name evidence="1" type="ORF">EXY23_08860</name>
</gene>
<dbReference type="OrthoDB" id="7261602at2"/>
<dbReference type="InterPro" id="IPR058292">
    <property type="entry name" value="DUF7986"/>
</dbReference>
<evidence type="ECO:0000313" key="1">
    <source>
        <dbReference type="EMBL" id="TCZ64068.1"/>
    </source>
</evidence>
<protein>
    <submittedName>
        <fullName evidence="1">Uncharacterized protein</fullName>
    </submittedName>
</protein>
<keyword evidence="2" id="KW-1185">Reference proteome</keyword>
<reference evidence="1 2" key="1">
    <citation type="submission" date="2019-03" db="EMBL/GenBank/DDBJ databases">
        <title>Paracraurococcus aquatilis NE82 genome sequence.</title>
        <authorList>
            <person name="Zhao Y."/>
            <person name="Du Z."/>
        </authorList>
    </citation>
    <scope>NUCLEOTIDE SEQUENCE [LARGE SCALE GENOMIC DNA]</scope>
    <source>
        <strain evidence="1 2">NE82</strain>
    </source>
</reference>
<dbReference type="RefSeq" id="WP_132287191.1">
    <property type="nucleotide sequence ID" value="NZ_SKBM01000006.1"/>
</dbReference>
<dbReference type="EMBL" id="SKBM01000006">
    <property type="protein sequence ID" value="TCZ64068.1"/>
    <property type="molecule type" value="Genomic_DNA"/>
</dbReference>
<dbReference type="Proteomes" id="UP000295023">
    <property type="component" value="Unassembled WGS sequence"/>
</dbReference>
<dbReference type="AlphaFoldDB" id="A0A4R4DRQ9"/>
<evidence type="ECO:0000313" key="2">
    <source>
        <dbReference type="Proteomes" id="UP000295023"/>
    </source>
</evidence>
<proteinExistence type="predicted"/>
<dbReference type="Pfam" id="PF25948">
    <property type="entry name" value="DUF7986"/>
    <property type="match status" value="1"/>
</dbReference>
<organism evidence="1 2">
    <name type="scientific">Roseicella aquatilis</name>
    <dbReference type="NCBI Taxonomy" id="2527868"/>
    <lineage>
        <taxon>Bacteria</taxon>
        <taxon>Pseudomonadati</taxon>
        <taxon>Pseudomonadota</taxon>
        <taxon>Alphaproteobacteria</taxon>
        <taxon>Acetobacterales</taxon>
        <taxon>Roseomonadaceae</taxon>
        <taxon>Roseicella</taxon>
    </lineage>
</organism>
<sequence length="216" mass="23515">MAMTGDEIRDFYERSARARQRLQDMAVQATPQAKVLEQAKRLGLAVEDEMAQPSEEDLAYAFDLAIYTAPPGRSRAIDRVARQHARLPGEAALVLNGLTRSWISVFRVIGPHPEAGLILEDALLGGEVWVVDDLLAENGEPGTVLAARLGRIWGFAITCGVLALLDEKMLAGFSGILARGGVNAADLVDDPRFARAMWERALGFHLGQSFEFTRGA</sequence>
<name>A0A4R4DRQ9_9PROT</name>